<name>A0A383CY59_9ZZZZ</name>
<dbReference type="PANTHER" id="PTHR43713">
    <property type="entry name" value="GLUTAMATE-1-SEMIALDEHYDE 2,1-AMINOMUTASE"/>
    <property type="match status" value="1"/>
</dbReference>
<evidence type="ECO:0008006" key="4">
    <source>
        <dbReference type="Google" id="ProtNLM"/>
    </source>
</evidence>
<dbReference type="GO" id="GO:0030170">
    <property type="term" value="F:pyridoxal phosphate binding"/>
    <property type="evidence" value="ECO:0007669"/>
    <property type="project" value="InterPro"/>
</dbReference>
<evidence type="ECO:0000256" key="1">
    <source>
        <dbReference type="ARBA" id="ARBA00001933"/>
    </source>
</evidence>
<protein>
    <recommendedName>
        <fullName evidence="4">Glutamate-1-semialdehyde 2,1-aminomutase</fullName>
    </recommendedName>
</protein>
<dbReference type="InterPro" id="IPR005814">
    <property type="entry name" value="Aminotrans_3"/>
</dbReference>
<dbReference type="InterPro" id="IPR015421">
    <property type="entry name" value="PyrdxlP-dep_Trfase_major"/>
</dbReference>
<dbReference type="PANTHER" id="PTHR43713:SF3">
    <property type="entry name" value="GLUTAMATE-1-SEMIALDEHYDE 2,1-AMINOMUTASE 1, CHLOROPLASTIC-RELATED"/>
    <property type="match status" value="1"/>
</dbReference>
<gene>
    <name evidence="3" type="ORF">METZ01_LOCUS489827</name>
</gene>
<evidence type="ECO:0000313" key="3">
    <source>
        <dbReference type="EMBL" id="SVE36973.1"/>
    </source>
</evidence>
<dbReference type="Gene3D" id="3.40.640.10">
    <property type="entry name" value="Type I PLP-dependent aspartate aminotransferase-like (Major domain)"/>
    <property type="match status" value="1"/>
</dbReference>
<dbReference type="InterPro" id="IPR015424">
    <property type="entry name" value="PyrdxlP-dep_Trfase"/>
</dbReference>
<dbReference type="GO" id="GO:0008483">
    <property type="term" value="F:transaminase activity"/>
    <property type="evidence" value="ECO:0007669"/>
    <property type="project" value="InterPro"/>
</dbReference>
<dbReference type="EMBL" id="UINC01212580">
    <property type="protein sequence ID" value="SVE36973.1"/>
    <property type="molecule type" value="Genomic_DNA"/>
</dbReference>
<reference evidence="3" key="1">
    <citation type="submission" date="2018-05" db="EMBL/GenBank/DDBJ databases">
        <authorList>
            <person name="Lanie J.A."/>
            <person name="Ng W.-L."/>
            <person name="Kazmierczak K.M."/>
            <person name="Andrzejewski T.M."/>
            <person name="Davidsen T.M."/>
            <person name="Wayne K.J."/>
            <person name="Tettelin H."/>
            <person name="Glass J.I."/>
            <person name="Rusch D."/>
            <person name="Podicherti R."/>
            <person name="Tsui H.-C.T."/>
            <person name="Winkler M.E."/>
        </authorList>
    </citation>
    <scope>NUCLEOTIDE SEQUENCE</scope>
</reference>
<dbReference type="Gene3D" id="3.90.1150.10">
    <property type="entry name" value="Aspartate Aminotransferase, domain 1"/>
    <property type="match status" value="1"/>
</dbReference>
<dbReference type="Pfam" id="PF00202">
    <property type="entry name" value="Aminotran_3"/>
    <property type="match status" value="1"/>
</dbReference>
<dbReference type="SUPFAM" id="SSF53383">
    <property type="entry name" value="PLP-dependent transferases"/>
    <property type="match status" value="1"/>
</dbReference>
<comment type="cofactor">
    <cofactor evidence="1">
        <name>pyridoxal 5'-phosphate</name>
        <dbReference type="ChEBI" id="CHEBI:597326"/>
    </cofactor>
</comment>
<sequence length="128" mass="14060">MTALRTLVKDSSLKERALKVIPGGMYGHQNSARLPEGYPQFMSLGKASRIWDVDGNEYIDLMCSYGPIILGHSHAKVEEAAMKQQCLADCQNGPSSHMVELAEKMTSIVKHGDWVMFAKNGTDATTIC</sequence>
<evidence type="ECO:0000256" key="2">
    <source>
        <dbReference type="ARBA" id="ARBA00022898"/>
    </source>
</evidence>
<proteinExistence type="predicted"/>
<organism evidence="3">
    <name type="scientific">marine metagenome</name>
    <dbReference type="NCBI Taxonomy" id="408172"/>
    <lineage>
        <taxon>unclassified sequences</taxon>
        <taxon>metagenomes</taxon>
        <taxon>ecological metagenomes</taxon>
    </lineage>
</organism>
<keyword evidence="2" id="KW-0663">Pyridoxal phosphate</keyword>
<dbReference type="AlphaFoldDB" id="A0A383CY59"/>
<accession>A0A383CY59</accession>
<feature type="non-terminal residue" evidence="3">
    <location>
        <position position="128"/>
    </location>
</feature>
<dbReference type="InterPro" id="IPR015422">
    <property type="entry name" value="PyrdxlP-dep_Trfase_small"/>
</dbReference>